<keyword evidence="2" id="KW-1185">Reference proteome</keyword>
<evidence type="ECO:0000313" key="1">
    <source>
        <dbReference type="EMBL" id="KOB64878.1"/>
    </source>
</evidence>
<evidence type="ECO:0000313" key="2">
    <source>
        <dbReference type="Proteomes" id="UP000037510"/>
    </source>
</evidence>
<dbReference type="PANTHER" id="PTHR16797">
    <property type="entry name" value="FACTOR VIII-ASSOCIATED GENE 1"/>
    <property type="match status" value="1"/>
</dbReference>
<protein>
    <submittedName>
        <fullName evidence="1">Factor VIII intron 22 protein</fullName>
    </submittedName>
</protein>
<dbReference type="STRING" id="104452.A0A0L7KNJ5"/>
<dbReference type="Proteomes" id="UP000037510">
    <property type="component" value="Unassembled WGS sequence"/>
</dbReference>
<organism evidence="1 2">
    <name type="scientific">Operophtera brumata</name>
    <name type="common">Winter moth</name>
    <name type="synonym">Phalaena brumata</name>
    <dbReference type="NCBI Taxonomy" id="104452"/>
    <lineage>
        <taxon>Eukaryota</taxon>
        <taxon>Metazoa</taxon>
        <taxon>Ecdysozoa</taxon>
        <taxon>Arthropoda</taxon>
        <taxon>Hexapoda</taxon>
        <taxon>Insecta</taxon>
        <taxon>Pterygota</taxon>
        <taxon>Neoptera</taxon>
        <taxon>Endopterygota</taxon>
        <taxon>Lepidoptera</taxon>
        <taxon>Glossata</taxon>
        <taxon>Ditrysia</taxon>
        <taxon>Geometroidea</taxon>
        <taxon>Geometridae</taxon>
        <taxon>Larentiinae</taxon>
        <taxon>Operophtera</taxon>
    </lineage>
</organism>
<reference evidence="1 2" key="1">
    <citation type="journal article" date="2015" name="Genome Biol. Evol.">
        <title>The genome of winter moth (Operophtera brumata) provides a genomic perspective on sexual dimorphism and phenology.</title>
        <authorList>
            <person name="Derks M.F."/>
            <person name="Smit S."/>
            <person name="Salis L."/>
            <person name="Schijlen E."/>
            <person name="Bossers A."/>
            <person name="Mateman C."/>
            <person name="Pijl A.S."/>
            <person name="de Ridder D."/>
            <person name="Groenen M.A."/>
            <person name="Visser M.E."/>
            <person name="Megens H.J."/>
        </authorList>
    </citation>
    <scope>NUCLEOTIDE SEQUENCE [LARGE SCALE GENOMIC DNA]</scope>
    <source>
        <strain evidence="1">WM2013NL</strain>
        <tissue evidence="1">Head and thorax</tissue>
    </source>
</reference>
<name>A0A0L7KNJ5_OPEBR</name>
<comment type="caution">
    <text evidence="1">The sequence shown here is derived from an EMBL/GenBank/DDBJ whole genome shotgun (WGS) entry which is preliminary data.</text>
</comment>
<dbReference type="AlphaFoldDB" id="A0A0L7KNJ5"/>
<dbReference type="SUPFAM" id="SSF48452">
    <property type="entry name" value="TPR-like"/>
    <property type="match status" value="1"/>
</dbReference>
<dbReference type="InterPro" id="IPR011990">
    <property type="entry name" value="TPR-like_helical_dom_sf"/>
</dbReference>
<sequence>MSTDLDSNFNEQFMSINMKLKRRFMRKPNMSECAKEFIALAVRCEYSEQPTFAGHAYVGAAKCEATAGNSLEEADHYVTAAKQFMKAEKKLHSMKFFSPNRENLEAAIGCYLTAFHKYPEQTLICGSILMRLSSDLVALGHKEEALAYYAQAIHHVKENNMKQICLKNKIDLEIECVIPFDPDLKLHLQSVISTALSGDVQALVATAADTLCYLTRQQEDLLHTLISRERAQHLALS</sequence>
<dbReference type="PANTHER" id="PTHR16797:SF4">
    <property type="entry name" value="40-KDA HUNTINGTIN-ASSOCIATED PROTEIN"/>
    <property type="match status" value="1"/>
</dbReference>
<accession>A0A0L7KNJ5</accession>
<dbReference type="GO" id="GO:0099518">
    <property type="term" value="P:vesicle cytoskeletal trafficking"/>
    <property type="evidence" value="ECO:0007669"/>
    <property type="project" value="TreeGrafter"/>
</dbReference>
<proteinExistence type="predicted"/>
<gene>
    <name evidence="1" type="ORF">OBRU01_23294</name>
</gene>
<dbReference type="EMBL" id="JTDY01007890">
    <property type="protein sequence ID" value="KOB64878.1"/>
    <property type="molecule type" value="Genomic_DNA"/>
</dbReference>
<dbReference type="InterPro" id="IPR039494">
    <property type="entry name" value="F8A"/>
</dbReference>
<dbReference type="GO" id="GO:0005769">
    <property type="term" value="C:early endosome"/>
    <property type="evidence" value="ECO:0007669"/>
    <property type="project" value="TreeGrafter"/>
</dbReference>